<reference evidence="4 5" key="1">
    <citation type="journal article" date="2021" name="Front. Microbiol.">
        <title>Bacterial Transformation of Aromatic Monomers in Softwood Black Liquor.</title>
        <authorList>
            <person name="Navas L.E."/>
            <person name="Dexter G."/>
            <person name="Liu J."/>
            <person name="Levy-Booth D."/>
            <person name="Cho M."/>
            <person name="Jang S.K."/>
            <person name="Mansfield S.D."/>
            <person name="Renneckar S."/>
            <person name="Mohn W.W."/>
            <person name="Eltis L.D."/>
        </authorList>
    </citation>
    <scope>NUCLEOTIDE SEQUENCE [LARGE SCALE GENOMIC DNA]</scope>
    <source>
        <strain evidence="4 5">GD02</strain>
    </source>
</reference>
<feature type="domain" description="Solute-binding protein family 5" evidence="3">
    <location>
        <begin position="94"/>
        <end position="441"/>
    </location>
</feature>
<evidence type="ECO:0000256" key="2">
    <source>
        <dbReference type="SAM" id="SignalP"/>
    </source>
</evidence>
<dbReference type="Proteomes" id="UP001162740">
    <property type="component" value="Plasmid pGD02.2.1"/>
</dbReference>
<dbReference type="InterPro" id="IPR000914">
    <property type="entry name" value="SBP_5_dom"/>
</dbReference>
<evidence type="ECO:0000313" key="5">
    <source>
        <dbReference type="Proteomes" id="UP001162740"/>
    </source>
</evidence>
<dbReference type="PIRSF" id="PIRSF002741">
    <property type="entry name" value="MppA"/>
    <property type="match status" value="1"/>
</dbReference>
<evidence type="ECO:0000256" key="1">
    <source>
        <dbReference type="SAM" id="MobiDB-lite"/>
    </source>
</evidence>
<feature type="chain" id="PRO_5041414510" evidence="2">
    <location>
        <begin position="25"/>
        <end position="528"/>
    </location>
</feature>
<protein>
    <submittedName>
        <fullName evidence="4">ABC transporter substrate-binding protein</fullName>
    </submittedName>
</protein>
<dbReference type="EMBL" id="CP083975">
    <property type="protein sequence ID" value="UZF47810.1"/>
    <property type="molecule type" value="Genomic_DNA"/>
</dbReference>
<evidence type="ECO:0000313" key="4">
    <source>
        <dbReference type="EMBL" id="UZF47810.1"/>
    </source>
</evidence>
<dbReference type="PANTHER" id="PTHR30290">
    <property type="entry name" value="PERIPLASMIC BINDING COMPONENT OF ABC TRANSPORTER"/>
    <property type="match status" value="1"/>
</dbReference>
<name>A0AA47ADT1_RHORH</name>
<dbReference type="RefSeq" id="WP_179161875.1">
    <property type="nucleotide sequence ID" value="NZ_CP083975.1"/>
</dbReference>
<proteinExistence type="predicted"/>
<dbReference type="GO" id="GO:0042597">
    <property type="term" value="C:periplasmic space"/>
    <property type="evidence" value="ECO:0007669"/>
    <property type="project" value="UniProtKB-ARBA"/>
</dbReference>
<feature type="region of interest" description="Disordered" evidence="1">
    <location>
        <begin position="28"/>
        <end position="50"/>
    </location>
</feature>
<dbReference type="GO" id="GO:1904680">
    <property type="term" value="F:peptide transmembrane transporter activity"/>
    <property type="evidence" value="ECO:0007669"/>
    <property type="project" value="TreeGrafter"/>
</dbReference>
<feature type="signal peptide" evidence="2">
    <location>
        <begin position="1"/>
        <end position="24"/>
    </location>
</feature>
<feature type="compositionally biased region" description="Low complexity" evidence="1">
    <location>
        <begin position="30"/>
        <end position="43"/>
    </location>
</feature>
<organism evidence="4 5">
    <name type="scientific">Rhodococcus rhodochrous</name>
    <dbReference type="NCBI Taxonomy" id="1829"/>
    <lineage>
        <taxon>Bacteria</taxon>
        <taxon>Bacillati</taxon>
        <taxon>Actinomycetota</taxon>
        <taxon>Actinomycetes</taxon>
        <taxon>Mycobacteriales</taxon>
        <taxon>Nocardiaceae</taxon>
        <taxon>Rhodococcus</taxon>
    </lineage>
</organism>
<dbReference type="Gene3D" id="3.10.105.10">
    <property type="entry name" value="Dipeptide-binding Protein, Domain 3"/>
    <property type="match status" value="1"/>
</dbReference>
<dbReference type="GO" id="GO:0015833">
    <property type="term" value="P:peptide transport"/>
    <property type="evidence" value="ECO:0007669"/>
    <property type="project" value="TreeGrafter"/>
</dbReference>
<dbReference type="InterPro" id="IPR039424">
    <property type="entry name" value="SBP_5"/>
</dbReference>
<evidence type="ECO:0000259" key="3">
    <source>
        <dbReference type="Pfam" id="PF00496"/>
    </source>
</evidence>
<dbReference type="SUPFAM" id="SSF53850">
    <property type="entry name" value="Periplasmic binding protein-like II"/>
    <property type="match status" value="1"/>
</dbReference>
<dbReference type="InterPro" id="IPR030678">
    <property type="entry name" value="Peptide/Ni-bd"/>
</dbReference>
<dbReference type="AlphaFoldDB" id="A0AA47ADT1"/>
<dbReference type="GO" id="GO:0043190">
    <property type="term" value="C:ATP-binding cassette (ABC) transporter complex"/>
    <property type="evidence" value="ECO:0007669"/>
    <property type="project" value="InterPro"/>
</dbReference>
<sequence>MKFRPVLRAGVATAALCLALTACGGGSTTGPDSGAASGPSAEEANPDGHLRVGFTVPTPALNPHKMTSAPAAFSYLTPVYDRLTQMKSVDGELELAPMVATEWEFSEDGRAVVFTLREGITFSDGAALDAAAVKATLDHAKNTPGSTVASTLSMIESVEVVDPTHVKVVANRPAADIPYVLAGVEGSLISPQALDNPDLDINPVGSGPYVATSVKVGDSATYERREGYWDPAAQLSKTITIQGITDDNARLNALRSGQIDMMLAKVSQYNQASKLGSGFGYFAYPISQVYTLNVNNTRPNLDQQAVRQALNFAVDRDGINTSLLDGQCAPNPQPLTPPMNGFLTDPPIEYTYDPDKARTLLAEAGVENLTIETVVGAGLAPQNEIGEALKAQFNEIGVTLEVTPMQLVEAVGTYQRGNADAQIQVRVQEPSSAQSLVRNYSNPALFPGTTPPAFFDAVAPAYDPATSEEDVHAAVESANAVVTDEALDVFICGVATQFAFSDKVIGADSMGVSHYIGVMDLRYVGIAQ</sequence>
<gene>
    <name evidence="4" type="ORF">KUM34_025630</name>
</gene>
<dbReference type="Pfam" id="PF00496">
    <property type="entry name" value="SBP_bac_5"/>
    <property type="match status" value="1"/>
</dbReference>
<keyword evidence="2" id="KW-0732">Signal</keyword>
<geneLocation type="plasmid" evidence="4 5">
    <name>pGD02.2.1</name>
</geneLocation>
<accession>A0AA47ADT1</accession>
<dbReference type="PROSITE" id="PS51257">
    <property type="entry name" value="PROKAR_LIPOPROTEIN"/>
    <property type="match status" value="1"/>
</dbReference>
<keyword evidence="4" id="KW-0614">Plasmid</keyword>
<dbReference type="Gene3D" id="3.40.190.10">
    <property type="entry name" value="Periplasmic binding protein-like II"/>
    <property type="match status" value="1"/>
</dbReference>